<accession>W4K7C7</accession>
<dbReference type="KEGG" id="hir:HETIRDRAFT_475168"/>
<dbReference type="SUPFAM" id="SSF48371">
    <property type="entry name" value="ARM repeat"/>
    <property type="match status" value="1"/>
</dbReference>
<dbReference type="Pfam" id="PF14663">
    <property type="entry name" value="RasGEF_N_2"/>
    <property type="match status" value="1"/>
</dbReference>
<dbReference type="OrthoDB" id="271111at2759"/>
<dbReference type="SMART" id="SM01307">
    <property type="entry name" value="RICTOR_M"/>
    <property type="match status" value="1"/>
</dbReference>
<feature type="domain" description="Rapamycin-insensitive companion of mTOR N-terminal" evidence="4">
    <location>
        <begin position="1"/>
        <end position="375"/>
    </location>
</feature>
<feature type="domain" description="Rapamycin-insensitive companion of mTOR" evidence="5">
    <location>
        <begin position="852"/>
        <end position="924"/>
    </location>
</feature>
<evidence type="ECO:0000313" key="7">
    <source>
        <dbReference type="Proteomes" id="UP000030671"/>
    </source>
</evidence>
<evidence type="ECO:0000256" key="1">
    <source>
        <dbReference type="ARBA" id="ARBA00008878"/>
    </source>
</evidence>
<dbReference type="Pfam" id="PF14668">
    <property type="entry name" value="RICTOR_V"/>
    <property type="match status" value="1"/>
</dbReference>
<dbReference type="eggNOG" id="KOG3694">
    <property type="taxonomic scope" value="Eukaryota"/>
</dbReference>
<dbReference type="FunCoup" id="W4K7C7">
    <property type="interactions" value="267"/>
</dbReference>
<dbReference type="Proteomes" id="UP000030671">
    <property type="component" value="Unassembled WGS sequence"/>
</dbReference>
<dbReference type="RefSeq" id="XP_009546320.1">
    <property type="nucleotide sequence ID" value="XM_009548025.1"/>
</dbReference>
<dbReference type="InterPro" id="IPR016024">
    <property type="entry name" value="ARM-type_fold"/>
</dbReference>
<name>W4K7C7_HETIT</name>
<dbReference type="SMART" id="SM01308">
    <property type="entry name" value="RICTOR_N"/>
    <property type="match status" value="1"/>
</dbReference>
<dbReference type="InterPro" id="IPR029453">
    <property type="entry name" value="Rictor_IV"/>
</dbReference>
<dbReference type="GO" id="GO:0031932">
    <property type="term" value="C:TORC2 complex"/>
    <property type="evidence" value="ECO:0007669"/>
    <property type="project" value="InterPro"/>
</dbReference>
<dbReference type="AlphaFoldDB" id="W4K7C7"/>
<organism evidence="6 7">
    <name type="scientific">Heterobasidion irregulare (strain TC 32-1)</name>
    <dbReference type="NCBI Taxonomy" id="747525"/>
    <lineage>
        <taxon>Eukaryota</taxon>
        <taxon>Fungi</taxon>
        <taxon>Dikarya</taxon>
        <taxon>Basidiomycota</taxon>
        <taxon>Agaricomycotina</taxon>
        <taxon>Agaricomycetes</taxon>
        <taxon>Russulales</taxon>
        <taxon>Bondarzewiaceae</taxon>
        <taxon>Heterobasidion</taxon>
        <taxon>Heterobasidion annosum species complex</taxon>
    </lineage>
</organism>
<evidence type="ECO:0000256" key="2">
    <source>
        <dbReference type="SAM" id="MobiDB-lite"/>
    </source>
</evidence>
<comment type="similarity">
    <text evidence="1">Belongs to the RICTOR family.</text>
</comment>
<dbReference type="STRING" id="747525.W4K7C7"/>
<evidence type="ECO:0000259" key="3">
    <source>
        <dbReference type="SMART" id="SM01307"/>
    </source>
</evidence>
<dbReference type="InterPro" id="IPR028268">
    <property type="entry name" value="Pianissimo_fam"/>
</dbReference>
<gene>
    <name evidence="6" type="ORF">HETIRDRAFT_475168</name>
</gene>
<dbReference type="InterPro" id="IPR029452">
    <property type="entry name" value="RICTOR_V"/>
</dbReference>
<feature type="compositionally biased region" description="Basic and acidic residues" evidence="2">
    <location>
        <begin position="299"/>
        <end position="308"/>
    </location>
</feature>
<keyword evidence="7" id="KW-1185">Reference proteome</keyword>
<dbReference type="GeneID" id="20677606"/>
<dbReference type="InterPro" id="IPR028267">
    <property type="entry name" value="Pianissimo_N"/>
</dbReference>
<dbReference type="SMART" id="SM01310">
    <property type="entry name" value="RICTOR_V"/>
    <property type="match status" value="1"/>
</dbReference>
<evidence type="ECO:0000313" key="6">
    <source>
        <dbReference type="EMBL" id="ETW81703.1"/>
    </source>
</evidence>
<dbReference type="EMBL" id="KI925458">
    <property type="protein sequence ID" value="ETW81703.1"/>
    <property type="molecule type" value="Genomic_DNA"/>
</dbReference>
<evidence type="ECO:0000259" key="4">
    <source>
        <dbReference type="SMART" id="SM01308"/>
    </source>
</evidence>
<feature type="domain" description="Rapamycin-insensitive companion of mTOR middle" evidence="3">
    <location>
        <begin position="458"/>
        <end position="683"/>
    </location>
</feature>
<protein>
    <submittedName>
        <fullName evidence="6">Uncharacterized protein</fullName>
    </submittedName>
</protein>
<dbReference type="Pfam" id="PF14666">
    <property type="entry name" value="RICTOR_M"/>
    <property type="match status" value="1"/>
</dbReference>
<dbReference type="InterPro" id="IPR029451">
    <property type="entry name" value="RICTOR_M"/>
</dbReference>
<proteinExistence type="inferred from homology"/>
<dbReference type="SMART" id="SM01303">
    <property type="entry name" value="RasGEF_N_2"/>
    <property type="match status" value="1"/>
</dbReference>
<dbReference type="HOGENOM" id="CLU_001013_0_1_1"/>
<feature type="region of interest" description="Disordered" evidence="2">
    <location>
        <begin position="297"/>
        <end position="316"/>
    </location>
</feature>
<sequence>MTKLITILQRNLRVRYELNVAQVVQAVIPALSDRSSQFCRATAYRLLRHTIVDQDSVQCLKEQPLDWYIVKSLTLDNKHTVEKEQVIKFIRAVVEIGSQRSGPNTAPCSGNVPLSEPIMRAFIAIAEHPDDPFKSICVQTLAEIMLIDIELVARTGGIRVLLQMLADGPLEISQLLTPIFLYIVDSPRTRNYLHAGTDLEIAMSGVTDAYGKDAEYADKLKGACKMITCMLRTWGGLMYFSMDNLRAIRALIDTLRIPSLETREIILDMFFDLLKIKTPHWYQTFINGRRLTMYHKARSSSEPEHSVETDTSQRSPEPLKLTDQYIALLVLVFTQAGLLDALTSMFEETTVGNNLTRKATLLMAEVLQLANKVLPLSVAAKVQLVPRVFSLASDYDHGEHRIVGTSALSSIDSLNRNRLRLQPTAVMNNRPRANSVEDALRRGQRHVEQVKIKMGLQMDDKTFQAALLETQVMLTKDHMKWNFETLQDLIDGPLLNPKRMEEAIKVSRFIRRLMSFYHPFSHRFSDMERTKANLRWVRLGCTLLTTLMASSDGQRFLSSEDDFLKQIVRSFAQLDPFNGAPESDPIFSKKRVSETLTYGYLEMLGTLSKHKEGIELMEKFRVFTAFYHLSELRSREDLIKGIIKNIDYSIDGHPRIVLSKALTSSYKHVRLYATNHLGVMIRNSASANAWTLRLLLTQLYDPNREVCEMAAHFLEEACESMDILQLVVVMQPTLDHLGEIGHGLLLKFMSTPMGFRYLYDAGYIDREMDMWLHDRNIHYVVQIEVFLAKAFSFIPHDEEDMLAFDGIVPPHFYGEMAKTELGCQVLHEKGHFADFTHFIRQHGLENEDPEVIMKLKSILWAVGNIGSSAGGLPFLEEEEIIPVILDIAEQSLVLSVRGTCFFVLGLVSTTPQGAEILDDYRWEATLSPLGLPTGLCIPMDLYKFISIPPWDPALVGNDSANRLVPPISQAEEEVVTTISNLSNAVIANTASRSLAKLKTRPEYRKVFTSLSMFYRALHAISTSRYRLPVRRFIFDLFTIELDYDVVKQLADYAKVLRAPVSQVKPNPNGRVVSVLFATSRAAASESDEEEEVSNSHRPAKVDAPVMSLRPRSTVVGFGE</sequence>
<dbReference type="PANTHER" id="PTHR13298">
    <property type="entry name" value="CYTOSOLIC REGULATOR PIANISSIMO"/>
    <property type="match status" value="1"/>
</dbReference>
<feature type="region of interest" description="Disordered" evidence="2">
    <location>
        <begin position="1084"/>
        <end position="1104"/>
    </location>
</feature>
<reference evidence="6 7" key="1">
    <citation type="journal article" date="2012" name="New Phytol.">
        <title>Insight into trade-off between wood decay and parasitism from the genome of a fungal forest pathogen.</title>
        <authorList>
            <person name="Olson A."/>
            <person name="Aerts A."/>
            <person name="Asiegbu F."/>
            <person name="Belbahri L."/>
            <person name="Bouzid O."/>
            <person name="Broberg A."/>
            <person name="Canback B."/>
            <person name="Coutinho P.M."/>
            <person name="Cullen D."/>
            <person name="Dalman K."/>
            <person name="Deflorio G."/>
            <person name="van Diepen L.T."/>
            <person name="Dunand C."/>
            <person name="Duplessis S."/>
            <person name="Durling M."/>
            <person name="Gonthier P."/>
            <person name="Grimwood J."/>
            <person name="Fossdal C.G."/>
            <person name="Hansson D."/>
            <person name="Henrissat B."/>
            <person name="Hietala A."/>
            <person name="Himmelstrand K."/>
            <person name="Hoffmeister D."/>
            <person name="Hogberg N."/>
            <person name="James T.Y."/>
            <person name="Karlsson M."/>
            <person name="Kohler A."/>
            <person name="Kues U."/>
            <person name="Lee Y.H."/>
            <person name="Lin Y.C."/>
            <person name="Lind M."/>
            <person name="Lindquist E."/>
            <person name="Lombard V."/>
            <person name="Lucas S."/>
            <person name="Lunden K."/>
            <person name="Morin E."/>
            <person name="Murat C."/>
            <person name="Park J."/>
            <person name="Raffaello T."/>
            <person name="Rouze P."/>
            <person name="Salamov A."/>
            <person name="Schmutz J."/>
            <person name="Solheim H."/>
            <person name="Stahlberg J."/>
            <person name="Velez H."/>
            <person name="de Vries R.P."/>
            <person name="Wiebenga A."/>
            <person name="Woodward S."/>
            <person name="Yakovlev I."/>
            <person name="Garbelotto M."/>
            <person name="Martin F."/>
            <person name="Grigoriev I.V."/>
            <person name="Stenlid J."/>
        </authorList>
    </citation>
    <scope>NUCLEOTIDE SEQUENCE [LARGE SCALE GENOMIC DNA]</scope>
    <source>
        <strain evidence="6 7">TC 32-1</strain>
    </source>
</reference>
<dbReference type="InParanoid" id="W4K7C7"/>
<dbReference type="PANTHER" id="PTHR13298:SF11">
    <property type="entry name" value="RAPAMYCIN-INSENSITIVE COMPANION OF MTOR"/>
    <property type="match status" value="1"/>
</dbReference>
<dbReference type="GO" id="GO:0038203">
    <property type="term" value="P:TORC2 signaling"/>
    <property type="evidence" value="ECO:0007669"/>
    <property type="project" value="TreeGrafter"/>
</dbReference>
<evidence type="ECO:0000259" key="5">
    <source>
        <dbReference type="SMART" id="SM01310"/>
    </source>
</evidence>
<dbReference type="Pfam" id="PF14664">
    <property type="entry name" value="RICTOR_N"/>
    <property type="match status" value="1"/>
</dbReference>